<dbReference type="InterPro" id="IPR001041">
    <property type="entry name" value="2Fe-2S_ferredoxin-type"/>
</dbReference>
<evidence type="ECO:0000256" key="6">
    <source>
        <dbReference type="ARBA" id="ARBA00034078"/>
    </source>
</evidence>
<keyword evidence="3" id="KW-0479">Metal-binding</keyword>
<dbReference type="InterPro" id="IPR036010">
    <property type="entry name" value="2Fe-2S_ferredoxin-like_sf"/>
</dbReference>
<comment type="similarity">
    <text evidence="1">Belongs to the adrenodoxin/putidaredoxin family.</text>
</comment>
<dbReference type="SUPFAM" id="SSF54292">
    <property type="entry name" value="2Fe-2S ferredoxin-like"/>
    <property type="match status" value="1"/>
</dbReference>
<evidence type="ECO:0000313" key="8">
    <source>
        <dbReference type="EMBL" id="CRZ09914.1"/>
    </source>
</evidence>
<dbReference type="InterPro" id="IPR001055">
    <property type="entry name" value="Adrenodoxin-like"/>
</dbReference>
<dbReference type="AlphaFoldDB" id="A0A0H5RMG9"/>
<dbReference type="InterPro" id="IPR012675">
    <property type="entry name" value="Beta-grasp_dom_sf"/>
</dbReference>
<evidence type="ECO:0000256" key="2">
    <source>
        <dbReference type="ARBA" id="ARBA00022714"/>
    </source>
</evidence>
<protein>
    <recommendedName>
        <fullName evidence="7">2Fe-2S ferredoxin-type domain-containing protein</fullName>
    </recommendedName>
</protein>
<keyword evidence="2" id="KW-0001">2Fe-2S</keyword>
<comment type="cofactor">
    <cofactor evidence="6">
        <name>[2Fe-2S] cluster</name>
        <dbReference type="ChEBI" id="CHEBI:190135"/>
    </cofactor>
</comment>
<evidence type="ECO:0000256" key="5">
    <source>
        <dbReference type="ARBA" id="ARBA00023014"/>
    </source>
</evidence>
<dbReference type="PROSITE" id="PS51085">
    <property type="entry name" value="2FE2S_FER_2"/>
    <property type="match status" value="1"/>
</dbReference>
<dbReference type="CDD" id="cd00207">
    <property type="entry name" value="fer2"/>
    <property type="match status" value="1"/>
</dbReference>
<dbReference type="GO" id="GO:0009055">
    <property type="term" value="F:electron transfer activity"/>
    <property type="evidence" value="ECO:0007669"/>
    <property type="project" value="TreeGrafter"/>
</dbReference>
<accession>A0A0H5RMG9</accession>
<dbReference type="GO" id="GO:0046872">
    <property type="term" value="F:metal ion binding"/>
    <property type="evidence" value="ECO:0007669"/>
    <property type="project" value="UniProtKB-KW"/>
</dbReference>
<dbReference type="Pfam" id="PF00111">
    <property type="entry name" value="Fer2"/>
    <property type="match status" value="1"/>
</dbReference>
<feature type="domain" description="2Fe-2S ferredoxin-type" evidence="7">
    <location>
        <begin position="28"/>
        <end position="142"/>
    </location>
</feature>
<reference evidence="8" key="1">
    <citation type="submission" date="2015-04" db="EMBL/GenBank/DDBJ databases">
        <title>The genome sequence of the plant pathogenic Rhizarian Plasmodiophora brassicae reveals insights in its biotrophic life cycle and the origin of chitin synthesis.</title>
        <authorList>
            <person name="Schwelm A."/>
            <person name="Fogelqvist J."/>
            <person name="Knaust A."/>
            <person name="Julke S."/>
            <person name="Lilja T."/>
            <person name="Dhandapani V."/>
            <person name="Bonilla-Rosso G."/>
            <person name="Karlsson M."/>
            <person name="Shevchenko A."/>
            <person name="Choi S.R."/>
            <person name="Kim H.G."/>
            <person name="Park J.Y."/>
            <person name="Lim Y.P."/>
            <person name="Ludwig-Muller J."/>
            <person name="Dixelius C."/>
        </authorList>
    </citation>
    <scope>NUCLEOTIDE SEQUENCE</scope>
    <source>
        <tissue evidence="8">Potato root galls</tissue>
    </source>
</reference>
<evidence type="ECO:0000256" key="3">
    <source>
        <dbReference type="ARBA" id="ARBA00022723"/>
    </source>
</evidence>
<dbReference type="PANTHER" id="PTHR23426">
    <property type="entry name" value="FERREDOXIN/ADRENODOXIN"/>
    <property type="match status" value="1"/>
</dbReference>
<evidence type="ECO:0000259" key="7">
    <source>
        <dbReference type="PROSITE" id="PS51085"/>
    </source>
</evidence>
<keyword evidence="5" id="KW-0411">Iron-sulfur</keyword>
<feature type="non-terminal residue" evidence="8">
    <location>
        <position position="1"/>
    </location>
</feature>
<evidence type="ECO:0000256" key="1">
    <source>
        <dbReference type="ARBA" id="ARBA00010914"/>
    </source>
</evidence>
<dbReference type="GO" id="GO:0140647">
    <property type="term" value="P:P450-containing electron transport chain"/>
    <property type="evidence" value="ECO:0007669"/>
    <property type="project" value="InterPro"/>
</dbReference>
<dbReference type="Gene3D" id="3.10.20.30">
    <property type="match status" value="1"/>
</dbReference>
<dbReference type="GO" id="GO:0051537">
    <property type="term" value="F:2 iron, 2 sulfur cluster binding"/>
    <property type="evidence" value="ECO:0007669"/>
    <property type="project" value="UniProtKB-KW"/>
</dbReference>
<dbReference type="EMBL" id="HACM01009472">
    <property type="protein sequence ID" value="CRZ09914.1"/>
    <property type="molecule type" value="Transcribed_RNA"/>
</dbReference>
<evidence type="ECO:0000256" key="4">
    <source>
        <dbReference type="ARBA" id="ARBA00023004"/>
    </source>
</evidence>
<dbReference type="GO" id="GO:0005739">
    <property type="term" value="C:mitochondrion"/>
    <property type="evidence" value="ECO:0007669"/>
    <property type="project" value="TreeGrafter"/>
</dbReference>
<organism evidence="8">
    <name type="scientific">Spongospora subterranea</name>
    <dbReference type="NCBI Taxonomy" id="70186"/>
    <lineage>
        <taxon>Eukaryota</taxon>
        <taxon>Sar</taxon>
        <taxon>Rhizaria</taxon>
        <taxon>Endomyxa</taxon>
        <taxon>Phytomyxea</taxon>
        <taxon>Plasmodiophorida</taxon>
        <taxon>Plasmodiophoridae</taxon>
        <taxon>Spongospora</taxon>
    </lineage>
</organism>
<proteinExistence type="inferred from homology"/>
<keyword evidence="4" id="KW-0408">Iron</keyword>
<dbReference type="PANTHER" id="PTHR23426:SF65">
    <property type="entry name" value="FERREDOXIN-2, MITOCHONDRIAL"/>
    <property type="match status" value="1"/>
</dbReference>
<name>A0A0H5RMG9_9EUKA</name>
<sequence length="147" mass="16277">QLERMLRLRRAVFRVLSDHGAIQETPARTIPITFANMYGDRVTVECPIGENLLNAAKAHDMPIDGSCGGGGTPVEKYGEGPQCTFCTVDIANEFLDKIPEPSWREQDLLEEVLNRKSNSRLACQIILTEDLKGMTVAIPDYGESEIP</sequence>